<evidence type="ECO:0000313" key="2">
    <source>
        <dbReference type="Proteomes" id="UP001634393"/>
    </source>
</evidence>
<evidence type="ECO:0000313" key="1">
    <source>
        <dbReference type="EMBL" id="KAL3812937.1"/>
    </source>
</evidence>
<gene>
    <name evidence="1" type="ORF">ACJIZ3_014205</name>
</gene>
<reference evidence="1 2" key="1">
    <citation type="submission" date="2024-12" db="EMBL/GenBank/DDBJ databases">
        <title>The unique morphological basis and parallel evolutionary history of personate flowers in Penstemon.</title>
        <authorList>
            <person name="Depatie T.H."/>
            <person name="Wessinger C.A."/>
        </authorList>
    </citation>
    <scope>NUCLEOTIDE SEQUENCE [LARGE SCALE GENOMIC DNA]</scope>
    <source>
        <strain evidence="1">WTNN_2</strain>
        <tissue evidence="1">Leaf</tissue>
    </source>
</reference>
<organism evidence="1 2">
    <name type="scientific">Penstemon smallii</name>
    <dbReference type="NCBI Taxonomy" id="265156"/>
    <lineage>
        <taxon>Eukaryota</taxon>
        <taxon>Viridiplantae</taxon>
        <taxon>Streptophyta</taxon>
        <taxon>Embryophyta</taxon>
        <taxon>Tracheophyta</taxon>
        <taxon>Spermatophyta</taxon>
        <taxon>Magnoliopsida</taxon>
        <taxon>eudicotyledons</taxon>
        <taxon>Gunneridae</taxon>
        <taxon>Pentapetalae</taxon>
        <taxon>asterids</taxon>
        <taxon>lamiids</taxon>
        <taxon>Lamiales</taxon>
        <taxon>Plantaginaceae</taxon>
        <taxon>Cheloneae</taxon>
        <taxon>Penstemon</taxon>
    </lineage>
</organism>
<dbReference type="EMBL" id="JBJXBP010000008">
    <property type="protein sequence ID" value="KAL3812937.1"/>
    <property type="molecule type" value="Genomic_DNA"/>
</dbReference>
<proteinExistence type="predicted"/>
<accession>A0ABD3RIU8</accession>
<sequence length="95" mass="11403">MFIYPSWTDIFTNEEANWFEDHDFDGENYWDSQEATFPHLKSIMIYGYINEPYSYIFTGAIERQKDQFTLEQLLQFSSELFNFPRSSPQAVIDYS</sequence>
<name>A0ABD3RIU8_9LAMI</name>
<keyword evidence="2" id="KW-1185">Reference proteome</keyword>
<dbReference type="AlphaFoldDB" id="A0ABD3RIU8"/>
<comment type="caution">
    <text evidence="1">The sequence shown here is derived from an EMBL/GenBank/DDBJ whole genome shotgun (WGS) entry which is preliminary data.</text>
</comment>
<dbReference type="Proteomes" id="UP001634393">
    <property type="component" value="Unassembled WGS sequence"/>
</dbReference>
<protein>
    <submittedName>
        <fullName evidence="1">Uncharacterized protein</fullName>
    </submittedName>
</protein>